<feature type="region of interest" description="Disordered" evidence="1">
    <location>
        <begin position="19"/>
        <end position="85"/>
    </location>
</feature>
<name>A0AAE1E7Q5_9GAST</name>
<reference evidence="2" key="1">
    <citation type="journal article" date="2023" name="G3 (Bethesda)">
        <title>A reference genome for the long-term kleptoplast-retaining sea slug Elysia crispata morphotype clarki.</title>
        <authorList>
            <person name="Eastman K.E."/>
            <person name="Pendleton A.L."/>
            <person name="Shaikh M.A."/>
            <person name="Suttiyut T."/>
            <person name="Ogas R."/>
            <person name="Tomko P."/>
            <person name="Gavelis G."/>
            <person name="Widhalm J.R."/>
            <person name="Wisecaver J.H."/>
        </authorList>
    </citation>
    <scope>NUCLEOTIDE SEQUENCE</scope>
    <source>
        <strain evidence="2">ECLA1</strain>
    </source>
</reference>
<feature type="compositionally biased region" description="Acidic residues" evidence="1">
    <location>
        <begin position="27"/>
        <end position="40"/>
    </location>
</feature>
<protein>
    <submittedName>
        <fullName evidence="2">Uncharacterized protein</fullName>
    </submittedName>
</protein>
<keyword evidence="3" id="KW-1185">Reference proteome</keyword>
<sequence length="85" mass="9330">MVSPANLTPEEREFLRECQLDVKADEENADDGNNPEDELPDPSTPTAVSSQPVLEDDVEESEPSMDQLPRPSVPHQAAQGSWQDA</sequence>
<feature type="compositionally biased region" description="Acidic residues" evidence="1">
    <location>
        <begin position="54"/>
        <end position="63"/>
    </location>
</feature>
<accession>A0AAE1E7Q5</accession>
<evidence type="ECO:0000256" key="1">
    <source>
        <dbReference type="SAM" id="MobiDB-lite"/>
    </source>
</evidence>
<dbReference type="AlphaFoldDB" id="A0AAE1E7Q5"/>
<proteinExistence type="predicted"/>
<evidence type="ECO:0000313" key="3">
    <source>
        <dbReference type="Proteomes" id="UP001283361"/>
    </source>
</evidence>
<organism evidence="2 3">
    <name type="scientific">Elysia crispata</name>
    <name type="common">lettuce slug</name>
    <dbReference type="NCBI Taxonomy" id="231223"/>
    <lineage>
        <taxon>Eukaryota</taxon>
        <taxon>Metazoa</taxon>
        <taxon>Spiralia</taxon>
        <taxon>Lophotrochozoa</taxon>
        <taxon>Mollusca</taxon>
        <taxon>Gastropoda</taxon>
        <taxon>Heterobranchia</taxon>
        <taxon>Euthyneura</taxon>
        <taxon>Panpulmonata</taxon>
        <taxon>Sacoglossa</taxon>
        <taxon>Placobranchoidea</taxon>
        <taxon>Plakobranchidae</taxon>
        <taxon>Elysia</taxon>
    </lineage>
</organism>
<evidence type="ECO:0000313" key="2">
    <source>
        <dbReference type="EMBL" id="KAK3796003.1"/>
    </source>
</evidence>
<gene>
    <name evidence="2" type="ORF">RRG08_028090</name>
</gene>
<comment type="caution">
    <text evidence="2">The sequence shown here is derived from an EMBL/GenBank/DDBJ whole genome shotgun (WGS) entry which is preliminary data.</text>
</comment>
<dbReference type="EMBL" id="JAWDGP010000951">
    <property type="protein sequence ID" value="KAK3796003.1"/>
    <property type="molecule type" value="Genomic_DNA"/>
</dbReference>
<dbReference type="Proteomes" id="UP001283361">
    <property type="component" value="Unassembled WGS sequence"/>
</dbReference>